<evidence type="ECO:0000313" key="2">
    <source>
        <dbReference type="EMBL" id="QIB41526.1"/>
    </source>
</evidence>
<organism evidence="2 3">
    <name type="scientific">Rhizobium oryzihabitans</name>
    <dbReference type="NCBI Taxonomy" id="2267833"/>
    <lineage>
        <taxon>Bacteria</taxon>
        <taxon>Pseudomonadati</taxon>
        <taxon>Pseudomonadota</taxon>
        <taxon>Alphaproteobacteria</taxon>
        <taxon>Hyphomicrobiales</taxon>
        <taxon>Rhizobiaceae</taxon>
        <taxon>Rhizobium/Agrobacterium group</taxon>
        <taxon>Rhizobium</taxon>
    </lineage>
</organism>
<dbReference type="PROSITE" id="PS50943">
    <property type="entry name" value="HTH_CROC1"/>
    <property type="match status" value="1"/>
</dbReference>
<dbReference type="CDD" id="cd00093">
    <property type="entry name" value="HTH_XRE"/>
    <property type="match status" value="1"/>
</dbReference>
<dbReference type="SMART" id="SM00530">
    <property type="entry name" value="HTH_XRE"/>
    <property type="match status" value="1"/>
</dbReference>
<dbReference type="Gene3D" id="1.10.260.40">
    <property type="entry name" value="lambda repressor-like DNA-binding domains"/>
    <property type="match status" value="1"/>
</dbReference>
<evidence type="ECO:0000313" key="3">
    <source>
        <dbReference type="Proteomes" id="UP000464865"/>
    </source>
</evidence>
<reference evidence="2 3" key="1">
    <citation type="submission" date="2020-02" db="EMBL/GenBank/DDBJ databases">
        <title>Plant-Promoting Endophytic Bacterium Rhizobium oryzihabitans sp. nov., Isolated from the Root of Rice.</title>
        <authorList>
            <person name="zhao J."/>
            <person name="Zhang G."/>
        </authorList>
    </citation>
    <scope>NUCLEOTIDE SEQUENCE [LARGE SCALE GENOMIC DNA]</scope>
    <source>
        <strain evidence="2 3">M15</strain>
        <plasmid evidence="2 3">p6</plasmid>
    </source>
</reference>
<evidence type="ECO:0000259" key="1">
    <source>
        <dbReference type="PROSITE" id="PS50943"/>
    </source>
</evidence>
<feature type="domain" description="HTH cro/C1-type" evidence="1">
    <location>
        <begin position="19"/>
        <end position="73"/>
    </location>
</feature>
<dbReference type="GO" id="GO:0003677">
    <property type="term" value="F:DNA binding"/>
    <property type="evidence" value="ECO:0007669"/>
    <property type="project" value="InterPro"/>
</dbReference>
<dbReference type="RefSeq" id="WP_130519809.1">
    <property type="nucleotide sequence ID" value="NZ_CP048638.1"/>
</dbReference>
<protein>
    <submittedName>
        <fullName evidence="2">Helix-turn-helix transcriptional regulator</fullName>
    </submittedName>
</protein>
<dbReference type="SUPFAM" id="SSF47413">
    <property type="entry name" value="lambda repressor-like DNA-binding domains"/>
    <property type="match status" value="1"/>
</dbReference>
<dbReference type="Pfam" id="PF01381">
    <property type="entry name" value="HTH_3"/>
    <property type="match status" value="1"/>
</dbReference>
<accession>A0A7L5BS71</accession>
<dbReference type="InterPro" id="IPR010982">
    <property type="entry name" value="Lambda_DNA-bd_dom_sf"/>
</dbReference>
<sequence length="132" mass="14386">MGVHPKQPNQIDIDVGNKIRLRRRLTGMSQTALGTALGITFQQVQKYEKGTNRVGASRLSDMARILGVPVSYFFEDGQSHDVAESSGESELLTQFVGTSEGLALNRAFAQIPDGGIRRKVLSLVKALADEEQ</sequence>
<dbReference type="EMBL" id="CP048638">
    <property type="protein sequence ID" value="QIB41526.1"/>
    <property type="molecule type" value="Genomic_DNA"/>
</dbReference>
<dbReference type="KEGG" id="roy:G3A56_27410"/>
<name>A0A7L5BS71_9HYPH</name>
<keyword evidence="2" id="KW-0614">Plasmid</keyword>
<dbReference type="Proteomes" id="UP000464865">
    <property type="component" value="Plasmid p6"/>
</dbReference>
<gene>
    <name evidence="2" type="ORF">G3A56_27410</name>
</gene>
<dbReference type="InterPro" id="IPR001387">
    <property type="entry name" value="Cro/C1-type_HTH"/>
</dbReference>
<dbReference type="AlphaFoldDB" id="A0A7L5BS71"/>
<geneLocation type="plasmid" evidence="2 3">
    <name>p6</name>
</geneLocation>
<proteinExistence type="predicted"/>
<keyword evidence="3" id="KW-1185">Reference proteome</keyword>